<dbReference type="Gene3D" id="2.60.120.620">
    <property type="entry name" value="q2cbj1_9rhob like domain"/>
    <property type="match status" value="1"/>
</dbReference>
<evidence type="ECO:0000313" key="8">
    <source>
        <dbReference type="Proteomes" id="UP001153719"/>
    </source>
</evidence>
<protein>
    <recommendedName>
        <fullName evidence="6">Prolyl 4-hydroxylase alpha subunit domain-containing protein</fullName>
    </recommendedName>
</protein>
<dbReference type="InterPro" id="IPR045054">
    <property type="entry name" value="P4HA-like"/>
</dbReference>
<dbReference type="GO" id="GO:0031418">
    <property type="term" value="F:L-ascorbic acid binding"/>
    <property type="evidence" value="ECO:0007669"/>
    <property type="project" value="InterPro"/>
</dbReference>
<feature type="domain" description="Prolyl 4-hydroxylase alpha subunit" evidence="6">
    <location>
        <begin position="6"/>
        <end position="169"/>
    </location>
</feature>
<reference evidence="7" key="1">
    <citation type="submission" date="2020-09" db="EMBL/GenBank/DDBJ databases">
        <authorList>
            <person name="Blom J."/>
        </authorList>
    </citation>
    <scope>NUCLEOTIDE SEQUENCE</scope>
    <source>
        <strain evidence="7">No.713</strain>
    </source>
</reference>
<sequence length="178" mass="20470">MDKLANGIWQIKKMLNTEECNLIVKIACSGGFTIAHKQAMGRYNQETFIESSEVYLMLFYHLQRCICECHEIASIISIQQIIECYRYYKGDYITPHYDRAREIEPNIWSTHTLLVYLSDSVIGGETAFPKKHIRVIPELGKALLFEHGVLHQAIEVLEGVKYVSRANIALAKYKLDSL</sequence>
<evidence type="ECO:0000256" key="4">
    <source>
        <dbReference type="ARBA" id="ARBA00023002"/>
    </source>
</evidence>
<dbReference type="AlphaFoldDB" id="A0A9W4G4D6"/>
<dbReference type="PANTHER" id="PTHR10869">
    <property type="entry name" value="PROLYL 4-HYDROXYLASE ALPHA SUBUNIT"/>
    <property type="match status" value="1"/>
</dbReference>
<keyword evidence="2" id="KW-0479">Metal-binding</keyword>
<evidence type="ECO:0000313" key="7">
    <source>
        <dbReference type="EMBL" id="CAD5928827.1"/>
    </source>
</evidence>
<gene>
    <name evidence="7" type="ORF">NO713_01152</name>
</gene>
<dbReference type="Pfam" id="PF03336">
    <property type="entry name" value="Pox_C4_C10"/>
    <property type="match status" value="1"/>
</dbReference>
<evidence type="ECO:0000259" key="6">
    <source>
        <dbReference type="SMART" id="SM00702"/>
    </source>
</evidence>
<keyword evidence="4" id="KW-0560">Oxidoreductase</keyword>
<evidence type="ECO:0000256" key="3">
    <source>
        <dbReference type="ARBA" id="ARBA00022964"/>
    </source>
</evidence>
<dbReference type="KEGG" id="ppsu:NO713_01152"/>
<comment type="cofactor">
    <cofactor evidence="1">
        <name>L-ascorbate</name>
        <dbReference type="ChEBI" id="CHEBI:38290"/>
    </cofactor>
</comment>
<dbReference type="PANTHER" id="PTHR10869:SF246">
    <property type="entry name" value="TRANSMEMBRANE PROLYL 4-HYDROXYLASE"/>
    <property type="match status" value="1"/>
</dbReference>
<accession>A0A9W4G4D6</accession>
<dbReference type="InterPro" id="IPR006620">
    <property type="entry name" value="Pro_4_hyd_alph"/>
</dbReference>
<evidence type="ECO:0000256" key="2">
    <source>
        <dbReference type="ARBA" id="ARBA00022723"/>
    </source>
</evidence>
<dbReference type="EMBL" id="LR882967">
    <property type="protein sequence ID" value="CAD5928827.1"/>
    <property type="molecule type" value="Genomic_DNA"/>
</dbReference>
<dbReference type="SMART" id="SM00702">
    <property type="entry name" value="P4Hc"/>
    <property type="match status" value="1"/>
</dbReference>
<dbReference type="GO" id="GO:0005506">
    <property type="term" value="F:iron ion binding"/>
    <property type="evidence" value="ECO:0007669"/>
    <property type="project" value="InterPro"/>
</dbReference>
<evidence type="ECO:0000256" key="5">
    <source>
        <dbReference type="ARBA" id="ARBA00023004"/>
    </source>
</evidence>
<dbReference type="InterPro" id="IPR005004">
    <property type="entry name" value="Poxvirus_C4/C10"/>
</dbReference>
<keyword evidence="3" id="KW-0223">Dioxygenase</keyword>
<dbReference type="GO" id="GO:0004656">
    <property type="term" value="F:procollagen-proline 4-dioxygenase activity"/>
    <property type="evidence" value="ECO:0007669"/>
    <property type="project" value="TreeGrafter"/>
</dbReference>
<dbReference type="Proteomes" id="UP001153719">
    <property type="component" value="Chromosome"/>
</dbReference>
<keyword evidence="5" id="KW-0408">Iron</keyword>
<proteinExistence type="predicted"/>
<name>A0A9W4G4D6_9CYAN</name>
<evidence type="ECO:0000256" key="1">
    <source>
        <dbReference type="ARBA" id="ARBA00001961"/>
    </source>
</evidence>
<organism evidence="7 8">
    <name type="scientific">Planktothrix pseudagardhii</name>
    <dbReference type="NCBI Taxonomy" id="132604"/>
    <lineage>
        <taxon>Bacteria</taxon>
        <taxon>Bacillati</taxon>
        <taxon>Cyanobacteriota</taxon>
        <taxon>Cyanophyceae</taxon>
        <taxon>Oscillatoriophycideae</taxon>
        <taxon>Oscillatoriales</taxon>
        <taxon>Microcoleaceae</taxon>
        <taxon>Planktothrix</taxon>
    </lineage>
</organism>
<keyword evidence="8" id="KW-1185">Reference proteome</keyword>